<accession>K9L5P0</accession>
<organism evidence="1 2">
    <name type="scientific">Pectobacterium phage phiTE</name>
    <dbReference type="NCBI Taxonomy" id="1116482"/>
    <lineage>
        <taxon>Viruses</taxon>
        <taxon>Duplodnaviria</taxon>
        <taxon>Heunggongvirae</taxon>
        <taxon>Uroviricota</taxon>
        <taxon>Caudoviricetes</taxon>
        <taxon>Vequintavirinae</taxon>
        <taxon>Certrevirus</taxon>
        <taxon>Certrevirus phiTE</taxon>
    </lineage>
</organism>
<dbReference type="Proteomes" id="UP000010999">
    <property type="component" value="Segment"/>
</dbReference>
<evidence type="ECO:0000313" key="1">
    <source>
        <dbReference type="EMBL" id="AEZ66357.1"/>
    </source>
</evidence>
<dbReference type="KEGG" id="vg:14515386"/>
<proteinExistence type="predicted"/>
<sequence>MKNFKFRVLTRGSSDHRMCHIETRQPDEGYRMLSNKKRNKIDELELAHLEAVREAWHSAKAGLKVCMVSVYECGWDTLLGKYYDVMIKYVEKGLIYHRVEDSIKPELQLRADDLDNVLITMEMI</sequence>
<keyword evidence="2" id="KW-1185">Reference proteome</keyword>
<reference evidence="2" key="1">
    <citation type="submission" date="2011-11" db="EMBL/GenBank/DDBJ databases">
        <title>Escape from toxin-antitoxin mediated abortive infection can occur by recombination within a generalized transducing phage of Pectobacterium atrosepticum.</title>
        <authorList>
            <person name="Blower T.R."/>
            <person name="Evans T.J."/>
            <person name="Przybilski R."/>
            <person name="Fineran P.C."/>
            <person name="Salmond G.P.C."/>
        </authorList>
    </citation>
    <scope>NUCLEOTIDE SEQUENCE [LARGE SCALE GENOMIC DNA]</scope>
</reference>
<reference evidence="1 2" key="2">
    <citation type="journal article" date="2012" name="PLoS Genet.">
        <title>Viral evasion of a bacterial suicide system by RNA-based molecular mimicry enables infectious altruism.</title>
        <authorList>
            <person name="Blower T.R."/>
            <person name="Evans T.J."/>
            <person name="Przybilski R."/>
            <person name="Fineran P.C."/>
            <person name="Salmond G.P."/>
        </authorList>
    </citation>
    <scope>NUCLEOTIDE SEQUENCE [LARGE SCALE GENOMIC DNA]</scope>
</reference>
<protein>
    <submittedName>
        <fullName evidence="1">Uncharacterized protein</fullName>
    </submittedName>
</protein>
<dbReference type="OrthoDB" id="18476at10239"/>
<dbReference type="GeneID" id="14515386"/>
<gene>
    <name evidence="1" type="ORF">phiTE_191</name>
</gene>
<dbReference type="EMBL" id="JQ015307">
    <property type="protein sequence ID" value="AEZ66357.1"/>
    <property type="molecule type" value="Genomic_DNA"/>
</dbReference>
<name>K9L5P0_9CAUD</name>
<evidence type="ECO:0000313" key="2">
    <source>
        <dbReference type="Proteomes" id="UP000010999"/>
    </source>
</evidence>
<dbReference type="RefSeq" id="YP_007392653.1">
    <property type="nucleotide sequence ID" value="NC_020201.1"/>
</dbReference>